<dbReference type="Proteomes" id="UP000245624">
    <property type="component" value="Unassembled WGS sequence"/>
</dbReference>
<keyword evidence="2" id="KW-1185">Reference proteome</keyword>
<accession>A0A317KV99</accession>
<dbReference type="PROSITE" id="PS51257">
    <property type="entry name" value="PROKAR_LIPOPROTEIN"/>
    <property type="match status" value="1"/>
</dbReference>
<dbReference type="AlphaFoldDB" id="A0A317KV99"/>
<evidence type="ECO:0008006" key="3">
    <source>
        <dbReference type="Google" id="ProtNLM"/>
    </source>
</evidence>
<dbReference type="EMBL" id="QGTD01000018">
    <property type="protein sequence ID" value="PWU67276.1"/>
    <property type="molecule type" value="Genomic_DNA"/>
</dbReference>
<evidence type="ECO:0000313" key="2">
    <source>
        <dbReference type="Proteomes" id="UP000245624"/>
    </source>
</evidence>
<dbReference type="RefSeq" id="WP_109985360.1">
    <property type="nucleotide sequence ID" value="NZ_QGTD01000018.1"/>
</dbReference>
<reference evidence="1 2" key="1">
    <citation type="submission" date="2018-05" db="EMBL/GenBank/DDBJ databases">
        <title>Genomic analysis of Gracilibacillus dipsosauri DD1 reveals novel features of a salt-tolerant amylase.</title>
        <authorList>
            <person name="Deutch C.E."/>
            <person name="Yang S."/>
        </authorList>
    </citation>
    <scope>NUCLEOTIDE SEQUENCE [LARGE SCALE GENOMIC DNA]</scope>
    <source>
        <strain evidence="1 2">DD1</strain>
    </source>
</reference>
<name>A0A317KV99_9BACI</name>
<comment type="caution">
    <text evidence="1">The sequence shown here is derived from an EMBL/GenBank/DDBJ whole genome shotgun (WGS) entry which is preliminary data.</text>
</comment>
<protein>
    <recommendedName>
        <fullName evidence="3">Lipoprotein</fullName>
    </recommendedName>
</protein>
<sequence>MRLFLTFLLLFMVPITLLGCIQSPGEKEGGILSKEQVLKRDPEADLFEFNGKVYRTGIGWIEKKELTKGERVGEISKWSATKLPDGATIYTTEERGDILIVEYDGMENRYLLQIGE</sequence>
<evidence type="ECO:0000313" key="1">
    <source>
        <dbReference type="EMBL" id="PWU67276.1"/>
    </source>
</evidence>
<organism evidence="1 2">
    <name type="scientific">Gracilibacillus dipsosauri</name>
    <dbReference type="NCBI Taxonomy" id="178340"/>
    <lineage>
        <taxon>Bacteria</taxon>
        <taxon>Bacillati</taxon>
        <taxon>Bacillota</taxon>
        <taxon>Bacilli</taxon>
        <taxon>Bacillales</taxon>
        <taxon>Bacillaceae</taxon>
        <taxon>Gracilibacillus</taxon>
    </lineage>
</organism>
<dbReference type="OrthoDB" id="1909991at2"/>
<gene>
    <name evidence="1" type="ORF">DLJ74_17060</name>
</gene>
<proteinExistence type="predicted"/>